<feature type="transmembrane region" description="Helical" evidence="9">
    <location>
        <begin position="159"/>
        <end position="178"/>
    </location>
</feature>
<keyword evidence="3" id="KW-1003">Cell membrane</keyword>
<sequence>METTIRTAVPLAVNLDNTVSTSTTSSEVQPDGTVTDGSITSKNGSRSGDWKSKIEIGDLPVGAEKVSSSAEEDWKRDANHPRNWSKRRKWIAATVVGIYNFMGPLPSAMMAPALPEVAQKYQIANETVLALTLSIFLISYALGPLLLSPLSEMYGRTWILHISNIFNIAFNIGCAFSPNTACLLAMRFLTGFSSSAPVAVGGGSISDLFAENERGSAMALFTIGPLLSPALGPIIGGYITQTLGIKWLFIIIALICSLASVIGLPLLRETYAPVVRWNLAKKSGDLEMARELNPSVIAARGGTPAQVIWVNLSRPMVLLTRSFVCFVLSLYQAFNYGIYYLMFATFAKFFKDTYNFGPGMGGLAYLGLSVGFFISTFACIKYSDKLYMKLAEKNGGKAGTAGLHRPSSIT</sequence>
<dbReference type="EMBL" id="SDEE01000392">
    <property type="protein sequence ID" value="RXW16880.1"/>
    <property type="molecule type" value="Genomic_DNA"/>
</dbReference>
<comment type="subcellular location">
    <subcellularLocation>
        <location evidence="1">Cell membrane</location>
        <topology evidence="1">Multi-pass membrane protein</topology>
    </subcellularLocation>
</comment>
<feature type="transmembrane region" description="Helical" evidence="9">
    <location>
        <begin position="362"/>
        <end position="380"/>
    </location>
</feature>
<dbReference type="InterPro" id="IPR036259">
    <property type="entry name" value="MFS_trans_sf"/>
</dbReference>
<accession>A0A4Q2DB44</accession>
<dbReference type="GO" id="GO:0005886">
    <property type="term" value="C:plasma membrane"/>
    <property type="evidence" value="ECO:0007669"/>
    <property type="project" value="UniProtKB-SubCell"/>
</dbReference>
<proteinExistence type="inferred from homology"/>
<dbReference type="OrthoDB" id="6770063at2759"/>
<evidence type="ECO:0000256" key="2">
    <source>
        <dbReference type="ARBA" id="ARBA00022448"/>
    </source>
</evidence>
<feature type="compositionally biased region" description="Polar residues" evidence="8">
    <location>
        <begin position="35"/>
        <end position="46"/>
    </location>
</feature>
<feature type="transmembrane region" description="Helical" evidence="9">
    <location>
        <begin position="90"/>
        <end position="108"/>
    </location>
</feature>
<feature type="domain" description="Major facilitator superfamily (MFS) profile" evidence="10">
    <location>
        <begin position="92"/>
        <end position="410"/>
    </location>
</feature>
<keyword evidence="12" id="KW-1185">Reference proteome</keyword>
<keyword evidence="6 9" id="KW-0472">Membrane</keyword>
<keyword evidence="4 9" id="KW-0812">Transmembrane</keyword>
<keyword evidence="2" id="KW-0813">Transport</keyword>
<evidence type="ECO:0000256" key="3">
    <source>
        <dbReference type="ARBA" id="ARBA00022475"/>
    </source>
</evidence>
<dbReference type="Pfam" id="PF07690">
    <property type="entry name" value="MFS_1"/>
    <property type="match status" value="1"/>
</dbReference>
<feature type="region of interest" description="Disordered" evidence="8">
    <location>
        <begin position="19"/>
        <end position="52"/>
    </location>
</feature>
<comment type="similarity">
    <text evidence="7">Belongs to the major facilitator superfamily. DHA1 family. Polyamines/proton antiporter (TC 2.A.1.2.16) subfamily.</text>
</comment>
<dbReference type="InterPro" id="IPR011701">
    <property type="entry name" value="MFS"/>
</dbReference>
<dbReference type="GO" id="GO:0022857">
    <property type="term" value="F:transmembrane transporter activity"/>
    <property type="evidence" value="ECO:0007669"/>
    <property type="project" value="InterPro"/>
</dbReference>
<dbReference type="PANTHER" id="PTHR23502:SF186">
    <property type="entry name" value="MAJOR FACILITATOR SUPERFAMILY (MFS) PROFILE DOMAIN-CONTAINING PROTEIN"/>
    <property type="match status" value="1"/>
</dbReference>
<gene>
    <name evidence="11" type="ORF">EST38_g8972</name>
</gene>
<evidence type="ECO:0000259" key="10">
    <source>
        <dbReference type="PROSITE" id="PS50850"/>
    </source>
</evidence>
<evidence type="ECO:0000256" key="9">
    <source>
        <dbReference type="SAM" id="Phobius"/>
    </source>
</evidence>
<name>A0A4Q2DB44_9AGAR</name>
<reference evidence="11 12" key="1">
    <citation type="submission" date="2019-01" db="EMBL/GenBank/DDBJ databases">
        <title>Draft genome sequence of Psathyrella aberdarensis IHI B618.</title>
        <authorList>
            <person name="Buettner E."/>
            <person name="Kellner H."/>
        </authorList>
    </citation>
    <scope>NUCLEOTIDE SEQUENCE [LARGE SCALE GENOMIC DNA]</scope>
    <source>
        <strain evidence="11 12">IHI B618</strain>
    </source>
</reference>
<dbReference type="PROSITE" id="PS50850">
    <property type="entry name" value="MFS"/>
    <property type="match status" value="1"/>
</dbReference>
<evidence type="ECO:0000256" key="1">
    <source>
        <dbReference type="ARBA" id="ARBA00004651"/>
    </source>
</evidence>
<keyword evidence="5 9" id="KW-1133">Transmembrane helix</keyword>
<dbReference type="STRING" id="2316362.A0A4Q2DB44"/>
<evidence type="ECO:0000313" key="12">
    <source>
        <dbReference type="Proteomes" id="UP000290288"/>
    </source>
</evidence>
<comment type="caution">
    <text evidence="11">The sequence shown here is derived from an EMBL/GenBank/DDBJ whole genome shotgun (WGS) entry which is preliminary data.</text>
</comment>
<protein>
    <recommendedName>
        <fullName evidence="10">Major facilitator superfamily (MFS) profile domain-containing protein</fullName>
    </recommendedName>
</protein>
<evidence type="ECO:0000256" key="6">
    <source>
        <dbReference type="ARBA" id="ARBA00023136"/>
    </source>
</evidence>
<evidence type="ECO:0000256" key="4">
    <source>
        <dbReference type="ARBA" id="ARBA00022692"/>
    </source>
</evidence>
<dbReference type="Gene3D" id="1.20.1250.20">
    <property type="entry name" value="MFS general substrate transporter like domains"/>
    <property type="match status" value="1"/>
</dbReference>
<evidence type="ECO:0000313" key="11">
    <source>
        <dbReference type="EMBL" id="RXW16880.1"/>
    </source>
</evidence>
<evidence type="ECO:0000256" key="5">
    <source>
        <dbReference type="ARBA" id="ARBA00022989"/>
    </source>
</evidence>
<dbReference type="InterPro" id="IPR020846">
    <property type="entry name" value="MFS_dom"/>
</dbReference>
<dbReference type="Proteomes" id="UP000290288">
    <property type="component" value="Unassembled WGS sequence"/>
</dbReference>
<feature type="transmembrane region" description="Helical" evidence="9">
    <location>
        <begin position="245"/>
        <end position="267"/>
    </location>
</feature>
<evidence type="ECO:0000256" key="7">
    <source>
        <dbReference type="ARBA" id="ARBA00038459"/>
    </source>
</evidence>
<feature type="transmembrane region" description="Helical" evidence="9">
    <location>
        <begin position="128"/>
        <end position="147"/>
    </location>
</feature>
<feature type="transmembrane region" description="Helical" evidence="9">
    <location>
        <begin position="184"/>
        <end position="205"/>
    </location>
</feature>
<dbReference type="PANTHER" id="PTHR23502">
    <property type="entry name" value="MAJOR FACILITATOR SUPERFAMILY"/>
    <property type="match status" value="1"/>
</dbReference>
<feature type="transmembrane region" description="Helical" evidence="9">
    <location>
        <begin position="217"/>
        <end position="239"/>
    </location>
</feature>
<dbReference type="AlphaFoldDB" id="A0A4Q2DB44"/>
<dbReference type="SUPFAM" id="SSF103473">
    <property type="entry name" value="MFS general substrate transporter"/>
    <property type="match status" value="1"/>
</dbReference>
<feature type="transmembrane region" description="Helical" evidence="9">
    <location>
        <begin position="323"/>
        <end position="342"/>
    </location>
</feature>
<organism evidence="11 12">
    <name type="scientific">Candolleomyces aberdarensis</name>
    <dbReference type="NCBI Taxonomy" id="2316362"/>
    <lineage>
        <taxon>Eukaryota</taxon>
        <taxon>Fungi</taxon>
        <taxon>Dikarya</taxon>
        <taxon>Basidiomycota</taxon>
        <taxon>Agaricomycotina</taxon>
        <taxon>Agaricomycetes</taxon>
        <taxon>Agaricomycetidae</taxon>
        <taxon>Agaricales</taxon>
        <taxon>Agaricineae</taxon>
        <taxon>Psathyrellaceae</taxon>
        <taxon>Candolleomyces</taxon>
    </lineage>
</organism>
<evidence type="ECO:0000256" key="8">
    <source>
        <dbReference type="SAM" id="MobiDB-lite"/>
    </source>
</evidence>